<evidence type="ECO:0008006" key="4">
    <source>
        <dbReference type="Google" id="ProtNLM"/>
    </source>
</evidence>
<gene>
    <name evidence="2" type="ORF">GCM10010140_60830</name>
</gene>
<keyword evidence="3" id="KW-1185">Reference proteome</keyword>
<proteinExistence type="predicted"/>
<protein>
    <recommendedName>
        <fullName evidence="4">HTH cro/C1-type domain-containing protein</fullName>
    </recommendedName>
</protein>
<feature type="compositionally biased region" description="Basic residues" evidence="1">
    <location>
        <begin position="76"/>
        <end position="91"/>
    </location>
</feature>
<organism evidence="2 3">
    <name type="scientific">Streptosporangium pseudovulgare</name>
    <dbReference type="NCBI Taxonomy" id="35765"/>
    <lineage>
        <taxon>Bacteria</taxon>
        <taxon>Bacillati</taxon>
        <taxon>Actinomycetota</taxon>
        <taxon>Actinomycetes</taxon>
        <taxon>Streptosporangiales</taxon>
        <taxon>Streptosporangiaceae</taxon>
        <taxon>Streptosporangium</taxon>
    </lineage>
</organism>
<feature type="region of interest" description="Disordered" evidence="1">
    <location>
        <begin position="1"/>
        <end position="40"/>
    </location>
</feature>
<dbReference type="PANTHER" id="PTHR35010">
    <property type="entry name" value="BLL4672 PROTEIN-RELATED"/>
    <property type="match status" value="1"/>
</dbReference>
<evidence type="ECO:0000313" key="2">
    <source>
        <dbReference type="EMBL" id="GGQ22353.1"/>
    </source>
</evidence>
<dbReference type="PANTHER" id="PTHR35010:SF2">
    <property type="entry name" value="BLL4672 PROTEIN"/>
    <property type="match status" value="1"/>
</dbReference>
<dbReference type="Gene3D" id="1.10.260.40">
    <property type="entry name" value="lambda repressor-like DNA-binding domains"/>
    <property type="match status" value="1"/>
</dbReference>
<evidence type="ECO:0000313" key="3">
    <source>
        <dbReference type="Proteomes" id="UP000611554"/>
    </source>
</evidence>
<name>A0ABQ2RCM5_9ACTN</name>
<comment type="caution">
    <text evidence="2">The sequence shown here is derived from an EMBL/GenBank/DDBJ whole genome shotgun (WGS) entry which is preliminary data.</text>
</comment>
<accession>A0ABQ2RCM5</accession>
<feature type="region of interest" description="Disordered" evidence="1">
    <location>
        <begin position="62"/>
        <end position="100"/>
    </location>
</feature>
<dbReference type="Proteomes" id="UP000611554">
    <property type="component" value="Unassembled WGS sequence"/>
</dbReference>
<sequence length="100" mass="10850">MDADKDPAAENALGSSLRARRARLSPEDVGIPTSGRRRVPGLRREEVATLTGVSSDYCMRLEQGREASASGTKPGTRLRPRNRSSRHRHGGRAASPLTRS</sequence>
<evidence type="ECO:0000256" key="1">
    <source>
        <dbReference type="SAM" id="MobiDB-lite"/>
    </source>
</evidence>
<dbReference type="InterPro" id="IPR010982">
    <property type="entry name" value="Lambda_DNA-bd_dom_sf"/>
</dbReference>
<reference evidence="3" key="1">
    <citation type="journal article" date="2019" name="Int. J. Syst. Evol. Microbiol.">
        <title>The Global Catalogue of Microorganisms (GCM) 10K type strain sequencing project: providing services to taxonomists for standard genome sequencing and annotation.</title>
        <authorList>
            <consortium name="The Broad Institute Genomics Platform"/>
            <consortium name="The Broad Institute Genome Sequencing Center for Infectious Disease"/>
            <person name="Wu L."/>
            <person name="Ma J."/>
        </authorList>
    </citation>
    <scope>NUCLEOTIDE SEQUENCE [LARGE SCALE GENOMIC DNA]</scope>
    <source>
        <strain evidence="3">JCM 3115</strain>
    </source>
</reference>
<dbReference type="EMBL" id="BMQJ01000018">
    <property type="protein sequence ID" value="GGQ22353.1"/>
    <property type="molecule type" value="Genomic_DNA"/>
</dbReference>